<organism evidence="2 3">
    <name type="scientific">Ash yellows phytoplasma</name>
    <dbReference type="NCBI Taxonomy" id="35780"/>
    <lineage>
        <taxon>Bacteria</taxon>
        <taxon>Bacillati</taxon>
        <taxon>Mycoplasmatota</taxon>
        <taxon>Mollicutes</taxon>
        <taxon>Acholeplasmatales</taxon>
        <taxon>Acholeplasmataceae</taxon>
        <taxon>Candidatus Phytoplasma</taxon>
        <taxon>16SrVII (Ash yellows group)</taxon>
    </lineage>
</organism>
<protein>
    <recommendedName>
        <fullName evidence="4">Integral membrane protein</fullName>
    </recommendedName>
</protein>
<dbReference type="Proteomes" id="UP001484199">
    <property type="component" value="Chromosome"/>
</dbReference>
<proteinExistence type="predicted"/>
<keyword evidence="1" id="KW-0472">Membrane</keyword>
<dbReference type="RefSeq" id="WP_341266368.1">
    <property type="nucleotide sequence ID" value="NZ_CP146843.1"/>
</dbReference>
<feature type="transmembrane region" description="Helical" evidence="1">
    <location>
        <begin position="35"/>
        <end position="55"/>
    </location>
</feature>
<feature type="transmembrane region" description="Helical" evidence="1">
    <location>
        <begin position="12"/>
        <end position="29"/>
    </location>
</feature>
<evidence type="ECO:0000313" key="2">
    <source>
        <dbReference type="EMBL" id="WYY26462.1"/>
    </source>
</evidence>
<feature type="transmembrane region" description="Helical" evidence="1">
    <location>
        <begin position="99"/>
        <end position="120"/>
    </location>
</feature>
<sequence>MCKSKSVLLTRIFFIISLIILFLGIRKGILTKQPFFSLHLFTRQTIFLSTIFLFLNFIQITKNQKISYLGFICFINNVLMAILYLKIEDKTAYQQITKFNLFVSILEHKFFPLIFGFHYLCIDKNIIEFKKFYISLFYPFIYFCFVFILVNFFGFTEPYQFFNSQQFFYIFVIIVVFLILLSLFIIFLKKYIFHVRVYSKISNN</sequence>
<evidence type="ECO:0000313" key="3">
    <source>
        <dbReference type="Proteomes" id="UP001484199"/>
    </source>
</evidence>
<name>A0ABZ2U9V2_ASHYP</name>
<evidence type="ECO:0000256" key="1">
    <source>
        <dbReference type="SAM" id="Phobius"/>
    </source>
</evidence>
<feature type="transmembrane region" description="Helical" evidence="1">
    <location>
        <begin position="67"/>
        <end position="87"/>
    </location>
</feature>
<keyword evidence="1" id="KW-1133">Transmembrane helix</keyword>
<keyword evidence="3" id="KW-1185">Reference proteome</keyword>
<evidence type="ECO:0008006" key="4">
    <source>
        <dbReference type="Google" id="ProtNLM"/>
    </source>
</evidence>
<keyword evidence="1" id="KW-0812">Transmembrane</keyword>
<feature type="transmembrane region" description="Helical" evidence="1">
    <location>
        <begin position="167"/>
        <end position="188"/>
    </location>
</feature>
<dbReference type="EMBL" id="CP146843">
    <property type="protein sequence ID" value="WYY26462.1"/>
    <property type="molecule type" value="Genomic_DNA"/>
</dbReference>
<feature type="transmembrane region" description="Helical" evidence="1">
    <location>
        <begin position="132"/>
        <end position="155"/>
    </location>
</feature>
<accession>A0ABZ2U9V2</accession>
<gene>
    <name evidence="2" type="ORF">AshY1_03490</name>
</gene>
<reference evidence="2" key="1">
    <citation type="submission" date="2024-03" db="EMBL/GenBank/DDBJ databases">
        <title>The Complete Genome of 'Candidatus Phytoplasma fraxini' AshY1 from the Ash Yellows Group.</title>
        <authorList>
            <person name="Boehm J.W."/>
            <person name="Huettel B."/>
            <person name="Schneider B."/>
            <person name="Kube M."/>
        </authorList>
    </citation>
    <scope>NUCLEOTIDE SEQUENCE [LARGE SCALE GENOMIC DNA]</scope>
    <source>
        <strain evidence="2">AshY1</strain>
    </source>
</reference>